<dbReference type="OrthoDB" id="6497287at2"/>
<gene>
    <name evidence="3" type="primary">flk</name>
    <name evidence="3" type="ORF">A9B99_05250</name>
</gene>
<evidence type="ECO:0000313" key="3">
    <source>
        <dbReference type="EMBL" id="OAT79097.1"/>
    </source>
</evidence>
<dbReference type="Proteomes" id="UP000078225">
    <property type="component" value="Unassembled WGS sequence"/>
</dbReference>
<keyword evidence="3" id="KW-0969">Cilium</keyword>
<dbReference type="NCBIfam" id="NF007987">
    <property type="entry name" value="PRK10715.1"/>
    <property type="match status" value="1"/>
</dbReference>
<keyword evidence="2" id="KW-1133">Transmembrane helix</keyword>
<dbReference type="GO" id="GO:0010468">
    <property type="term" value="P:regulation of gene expression"/>
    <property type="evidence" value="ECO:0007669"/>
    <property type="project" value="InterPro"/>
</dbReference>
<dbReference type="STRING" id="1691903.A9B99_05250"/>
<sequence>MQPIVGHSPQPPGEPPGTPKTTPPAGEAPLSTIQRTVLERLITRIIALTQQQPAEVWAAMKHDLGLNNSTPMQSRHFPAAEQNLNQRLSGAQQTHETRQVLQQLNNLLSQGNNRQAVSNYIRQEFGHTALSQLTPDQLKTVLTVLQKGEIVVPQPTTRPATERPLLPAEHSTLNQLVSKLAASSGESVKTIWQNLVELSGAKSSEQIPARQFPLMVTWLQARETLAHNPAPTLQVIQAALKQPMEPHELQRVSDTLQQQWQATPQTVLTAAQVQEVLSQIFFMRAERGAVQLDVRSVQPIYNPFIAFISEPLKVMSARPGLTLFALVLVFCLVLLLL</sequence>
<evidence type="ECO:0000313" key="4">
    <source>
        <dbReference type="Proteomes" id="UP000078225"/>
    </source>
</evidence>
<dbReference type="InterPro" id="IPR023597">
    <property type="entry name" value="Flagellar_regulator_Flk"/>
</dbReference>
<protein>
    <submittedName>
        <fullName evidence="3">Flagella biosynthesis regulator</fullName>
    </submittedName>
</protein>
<dbReference type="AlphaFoldDB" id="A0A1B7L9T5"/>
<name>A0A1B7L9T5_9ENTR</name>
<evidence type="ECO:0000256" key="1">
    <source>
        <dbReference type="SAM" id="MobiDB-lite"/>
    </source>
</evidence>
<feature type="compositionally biased region" description="Pro residues" evidence="1">
    <location>
        <begin position="9"/>
        <end position="22"/>
    </location>
</feature>
<reference evidence="4" key="1">
    <citation type="submission" date="2016-05" db="EMBL/GenBank/DDBJ databases">
        <authorList>
            <person name="Behera P."/>
            <person name="Vaishampayan P."/>
            <person name="Singh N."/>
            <person name="Raina V."/>
            <person name="Suar M."/>
            <person name="Pattnaik A."/>
            <person name="Rastogi G."/>
        </authorList>
    </citation>
    <scope>NUCLEOTIDE SEQUENCE [LARGE SCALE GENOMIC DNA]</scope>
    <source>
        <strain evidence="4">MP23</strain>
    </source>
</reference>
<feature type="transmembrane region" description="Helical" evidence="2">
    <location>
        <begin position="317"/>
        <end position="336"/>
    </location>
</feature>
<comment type="caution">
    <text evidence="3">The sequence shown here is derived from an EMBL/GenBank/DDBJ whole genome shotgun (WGS) entry which is preliminary data.</text>
</comment>
<dbReference type="GO" id="GO:0016020">
    <property type="term" value="C:membrane"/>
    <property type="evidence" value="ECO:0007669"/>
    <property type="project" value="InterPro"/>
</dbReference>
<evidence type="ECO:0000256" key="2">
    <source>
        <dbReference type="SAM" id="Phobius"/>
    </source>
</evidence>
<dbReference type="EMBL" id="LYRP01000001">
    <property type="protein sequence ID" value="OAT79097.1"/>
    <property type="molecule type" value="Genomic_DNA"/>
</dbReference>
<keyword evidence="2" id="KW-0472">Membrane</keyword>
<proteinExistence type="predicted"/>
<keyword evidence="3" id="KW-0966">Cell projection</keyword>
<accession>A0A1B7L9T5</accession>
<organism evidence="3 4">
    <name type="scientific">Mangrovibacter phragmitis</name>
    <dbReference type="NCBI Taxonomy" id="1691903"/>
    <lineage>
        <taxon>Bacteria</taxon>
        <taxon>Pseudomonadati</taxon>
        <taxon>Pseudomonadota</taxon>
        <taxon>Gammaproteobacteria</taxon>
        <taxon>Enterobacterales</taxon>
        <taxon>Enterobacteriaceae</taxon>
        <taxon>Mangrovibacter</taxon>
    </lineage>
</organism>
<dbReference type="RefSeq" id="WP_064595257.1">
    <property type="nucleotide sequence ID" value="NZ_JBDJAE010000008.1"/>
</dbReference>
<keyword evidence="4" id="KW-1185">Reference proteome</keyword>
<feature type="region of interest" description="Disordered" evidence="1">
    <location>
        <begin position="1"/>
        <end position="28"/>
    </location>
</feature>
<keyword evidence="2" id="KW-0812">Transmembrane</keyword>
<keyword evidence="3" id="KW-0282">Flagellum</keyword>